<dbReference type="PROSITE" id="PS50835">
    <property type="entry name" value="IG_LIKE"/>
    <property type="match status" value="1"/>
</dbReference>
<dbReference type="NCBIfam" id="TIGR04131">
    <property type="entry name" value="Bac_Flav_CTERM"/>
    <property type="match status" value="1"/>
</dbReference>
<protein>
    <submittedName>
        <fullName evidence="3">T9SS type B sorting domain-containing protein</fullName>
    </submittedName>
</protein>
<proteinExistence type="predicted"/>
<comment type="caution">
    <text evidence="3">The sequence shown here is derived from an EMBL/GenBank/DDBJ whole genome shotgun (WGS) entry which is preliminary data.</text>
</comment>
<feature type="signal peptide" evidence="1">
    <location>
        <begin position="1"/>
        <end position="23"/>
    </location>
</feature>
<evidence type="ECO:0000259" key="2">
    <source>
        <dbReference type="PROSITE" id="PS50835"/>
    </source>
</evidence>
<dbReference type="Pfam" id="PF13585">
    <property type="entry name" value="CHU_C"/>
    <property type="match status" value="1"/>
</dbReference>
<organism evidence="3 4">
    <name type="scientific">Niastella caeni</name>
    <dbReference type="NCBI Taxonomy" id="2569763"/>
    <lineage>
        <taxon>Bacteria</taxon>
        <taxon>Pseudomonadati</taxon>
        <taxon>Bacteroidota</taxon>
        <taxon>Chitinophagia</taxon>
        <taxon>Chitinophagales</taxon>
        <taxon>Chitinophagaceae</taxon>
        <taxon>Niastella</taxon>
    </lineage>
</organism>
<dbReference type="Pfam" id="PF13895">
    <property type="entry name" value="Ig_2"/>
    <property type="match status" value="1"/>
</dbReference>
<keyword evidence="4" id="KW-1185">Reference proteome</keyword>
<evidence type="ECO:0000256" key="1">
    <source>
        <dbReference type="SAM" id="SignalP"/>
    </source>
</evidence>
<dbReference type="InterPro" id="IPR013783">
    <property type="entry name" value="Ig-like_fold"/>
</dbReference>
<dbReference type="Gene3D" id="2.60.120.260">
    <property type="entry name" value="Galactose-binding domain-like"/>
    <property type="match status" value="1"/>
</dbReference>
<dbReference type="SUPFAM" id="SSF48726">
    <property type="entry name" value="Immunoglobulin"/>
    <property type="match status" value="1"/>
</dbReference>
<keyword evidence="1" id="KW-0732">Signal</keyword>
<feature type="chain" id="PRO_5020526062" evidence="1">
    <location>
        <begin position="24"/>
        <end position="645"/>
    </location>
</feature>
<dbReference type="Proteomes" id="UP000306918">
    <property type="component" value="Unassembled WGS sequence"/>
</dbReference>
<dbReference type="InterPro" id="IPR036179">
    <property type="entry name" value="Ig-like_dom_sf"/>
</dbReference>
<evidence type="ECO:0000313" key="3">
    <source>
        <dbReference type="EMBL" id="THU34197.1"/>
    </source>
</evidence>
<evidence type="ECO:0000313" key="4">
    <source>
        <dbReference type="Proteomes" id="UP000306918"/>
    </source>
</evidence>
<dbReference type="InterPro" id="IPR026341">
    <property type="entry name" value="T9SS_type_B"/>
</dbReference>
<accession>A0A4S8HGN9</accession>
<dbReference type="InterPro" id="IPR007110">
    <property type="entry name" value="Ig-like_dom"/>
</dbReference>
<gene>
    <name evidence="3" type="ORF">FAM09_24575</name>
</gene>
<feature type="domain" description="Ig-like" evidence="2">
    <location>
        <begin position="317"/>
        <end position="399"/>
    </location>
</feature>
<dbReference type="EMBL" id="STFF01000008">
    <property type="protein sequence ID" value="THU34197.1"/>
    <property type="molecule type" value="Genomic_DNA"/>
</dbReference>
<dbReference type="AlphaFoldDB" id="A0A4S8HGN9"/>
<sequence length="645" mass="68615">MRLVCSVPAIAIMTLFLFQTTNAQLCRGSLGDPIVNITFGAGANPGQPLSAATTTYQYAANDCPSDGSYTVRNSTSQCFYNEWHSLSADHTGNANGYFMLVNATYQPGAFYLETVRGLCSNTTFEFAAWVANVHKPTACSGNGIQPNLTFTIEKTDGTVLSTYNSGNIPPTASPAWQQVGFYFTTPVGVTDVVLRMVNNAPGGCGNDIALDDITLRPCGPNITASILGLTSNNQAFCQGEAHSYTFTGTVMAGYANPSLQWQQNINGSGWVDVPGATTTTLLQDFPASMMAGTYLYRLSAVETGNMGSTTCRTASNPISITINSNLATTASVNTPVCTGDSLILTATGGAQYQWTGPGSFSSTSATVSINNAQPTHSGKYYVTVTNAGGCMNQDSVTVTVNTAPLATAAPAISDICQGVDVQLTASGGTRYQWIPATGLSSANIDNPIARPTDTVNYTVVVYNEFSCSDTAMVTVNVAAKPYANAGPDKSIFEGEAAQLEGVVEGSDIYSWSPVLNMTNAQLLNPVVTPPTNTDYLLTVVSELGCGTATDTMRVFVYKDIFVPNAFTPNNDGRNDSWNIPALNALPNFEVRVFNRYGQLVFNTRNINRSWNGKFNGTDQPIGTYVYLININNGKRILKGPLLLIR</sequence>
<name>A0A4S8HGN9_9BACT</name>
<dbReference type="Gene3D" id="2.60.40.10">
    <property type="entry name" value="Immunoglobulins"/>
    <property type="match status" value="1"/>
</dbReference>
<reference evidence="3 4" key="1">
    <citation type="submission" date="2019-04" db="EMBL/GenBank/DDBJ databases">
        <title>Niastella caeni sp. nov., isolated from activated sludge.</title>
        <authorList>
            <person name="Sheng M."/>
        </authorList>
    </citation>
    <scope>NUCLEOTIDE SEQUENCE [LARGE SCALE GENOMIC DNA]</scope>
    <source>
        <strain evidence="3 4">HX-2-15</strain>
    </source>
</reference>
<dbReference type="OrthoDB" id="1652165at2"/>
<dbReference type="RefSeq" id="WP_136579813.1">
    <property type="nucleotide sequence ID" value="NZ_STFF01000008.1"/>
</dbReference>